<dbReference type="Proteomes" id="UP000199095">
    <property type="component" value="Unassembled WGS sequence"/>
</dbReference>
<dbReference type="AlphaFoldDB" id="A0A1I0FS34"/>
<dbReference type="EMBL" id="FOHJ01000006">
    <property type="protein sequence ID" value="SET60178.1"/>
    <property type="molecule type" value="Genomic_DNA"/>
</dbReference>
<proteinExistence type="predicted"/>
<dbReference type="RefSeq" id="WP_143060141.1">
    <property type="nucleotide sequence ID" value="NZ_FOHJ01000006.1"/>
</dbReference>
<protein>
    <submittedName>
        <fullName evidence="3">Uncharacterized protein</fullName>
    </submittedName>
</protein>
<keyword evidence="4" id="KW-1185">Reference proteome</keyword>
<evidence type="ECO:0000256" key="2">
    <source>
        <dbReference type="SAM" id="Phobius"/>
    </source>
</evidence>
<feature type="region of interest" description="Disordered" evidence="1">
    <location>
        <begin position="199"/>
        <end position="223"/>
    </location>
</feature>
<keyword evidence="2" id="KW-1133">Transmembrane helix</keyword>
<keyword evidence="2" id="KW-0812">Transmembrane</keyword>
<accession>A0A1I0FS34</accession>
<keyword evidence="2" id="KW-0472">Membrane</keyword>
<reference evidence="4" key="1">
    <citation type="submission" date="2016-10" db="EMBL/GenBank/DDBJ databases">
        <authorList>
            <person name="Varghese N."/>
            <person name="Submissions S."/>
        </authorList>
    </citation>
    <scope>NUCLEOTIDE SEQUENCE [LARGE SCALE GENOMIC DNA]</scope>
    <source>
        <strain evidence="4">CGMCC 1.3566</strain>
    </source>
</reference>
<name>A0A1I0FS34_9BACI</name>
<dbReference type="OrthoDB" id="2967500at2"/>
<evidence type="ECO:0000256" key="1">
    <source>
        <dbReference type="SAM" id="MobiDB-lite"/>
    </source>
</evidence>
<evidence type="ECO:0000313" key="3">
    <source>
        <dbReference type="EMBL" id="SET60178.1"/>
    </source>
</evidence>
<feature type="transmembrane region" description="Helical" evidence="2">
    <location>
        <begin position="24"/>
        <end position="44"/>
    </location>
</feature>
<gene>
    <name evidence="3" type="ORF">SAMN05421676_10638</name>
</gene>
<evidence type="ECO:0000313" key="4">
    <source>
        <dbReference type="Proteomes" id="UP000199095"/>
    </source>
</evidence>
<dbReference type="STRING" id="237682.SAMN05421676_10638"/>
<organism evidence="3 4">
    <name type="scientific">Salinibacillus kushneri</name>
    <dbReference type="NCBI Taxonomy" id="237682"/>
    <lineage>
        <taxon>Bacteria</taxon>
        <taxon>Bacillati</taxon>
        <taxon>Bacillota</taxon>
        <taxon>Bacilli</taxon>
        <taxon>Bacillales</taxon>
        <taxon>Bacillaceae</taxon>
        <taxon>Salinibacillus</taxon>
    </lineage>
</organism>
<sequence>MKGEIPATMDDGLKQVGITVKRKCIISLLLGFLLLGILMGSFGITSTMFVLPIGGIGDFYVKFDTLKGEGFSMNPYIEESGDSSEAPLIRSSFQSVTIYGLHLYKDFHLPNGKWIRVNIHANQPTEIEGLIQDARFIEANLHVDEMMMNPSGFSEENDILTKWVQNEQSVTITEGEMVTDYLFQNMVTVNGIEFSIDMHSGHESTKSSSTDQHKHEPVESRNE</sequence>